<dbReference type="InterPro" id="IPR027417">
    <property type="entry name" value="P-loop_NTPase"/>
</dbReference>
<dbReference type="SUPFAM" id="SSF52540">
    <property type="entry name" value="P-loop containing nucleoside triphosphate hydrolases"/>
    <property type="match status" value="1"/>
</dbReference>
<dbReference type="PANTHER" id="PTHR47961">
    <property type="entry name" value="DNA POLYMERASE THETA, PUTATIVE (AFU_ORTHOLOGUE AFUA_1G05260)-RELATED"/>
    <property type="match status" value="1"/>
</dbReference>
<dbReference type="InterPro" id="IPR048960">
    <property type="entry name" value="POLQ-like_helical"/>
</dbReference>
<dbReference type="GO" id="GO:0003676">
    <property type="term" value="F:nucleic acid binding"/>
    <property type="evidence" value="ECO:0007669"/>
    <property type="project" value="InterPro"/>
</dbReference>
<dbReference type="EMBL" id="CP031387">
    <property type="protein sequence ID" value="QPH01364.1"/>
    <property type="molecule type" value="Genomic_DNA"/>
</dbReference>
<sequence length="935" mass="103234">MKSMQGILHKTSLQAAYEQKSHASQSIAGQKRAWTSNNELDTPQNGTGSSESHTTVQFQKAIHLPLTPVRLSASKISPLNRETTEYSQRRLISATPWSSHDPELSLANVIYDLPIQIVSNFASVGINHIYPWQKNCLKGPGLLSGERNLVYCAPTGGGKSLVADYTVLMLKRIIEEPGTKALLILPYVALVQEKVGWLRKIAQSVKILDHQSAEDVSNRPWRQRADHGTIRVVGFFGGGKIRATWDDFDIGVCTLEKVLKANALINTAIDDCSVSKLRAVVLDELHMIDDDHRGYLLELIATKLLSLGQQIQIIGMSATLPKNLGLLATWLDAHSYETRYRPVPIEEHLVYDGKVFLAGPNDGLGHTPSQLSSQDVTEGKTAPIRCIDKSIHKEFRDPLLNSVVSLAYESASMGHGVLIFAGSRGVCESDARWVSRVMPPSHELETNILDKRLNLLGDLRSLGTEVDPVLEETVLSGVAFHPFEAPELIVQAGLTSEERDLIAAAYDSGIILVCVATCSLAAGINLPARRVILHNVKMGREYIGPAMLRQMRGRAGRQGKTLVGETFLCCREPDLDHVLDLMHADIPKVSSCLSTENRRIQRALLEVVSIRLATSLDSILDYFSRSLLHSSQSSQFIRTGVESSLAELQSMGLITGDSLSGFSPTRLGKAIVASSIDPDDGVFVHEELKRALRAFVMDGEMHILYVFTPVQDFGTTVNWQMFRNEMEGLDESGLRVLNFLGIKPTAVLRLAQGAALKESTAEEKNVARVYRRFYLAMQLRDLCNEVPIHAVARKYDMPRGSVQTLSQTCQGFAAGMVKFCEHLDWGVMAAALDHFSDRLMAGARTELLALSKVPFIKSRTARVFFDNGYRSVATLANANPNDLVPILMQAQPNKLRIKAQNDTLMEKKMLAKAQVISSAANRLWNIQMQAEMEVE</sequence>
<dbReference type="SMART" id="SM00490">
    <property type="entry name" value="HELICc"/>
    <property type="match status" value="1"/>
</dbReference>
<evidence type="ECO:0000256" key="4">
    <source>
        <dbReference type="ARBA" id="ARBA00022840"/>
    </source>
</evidence>
<feature type="domain" description="Helicase ATP-binding" evidence="7">
    <location>
        <begin position="140"/>
        <end position="338"/>
    </location>
</feature>
<dbReference type="InterPro" id="IPR046931">
    <property type="entry name" value="HTH_61"/>
</dbReference>
<dbReference type="InterPro" id="IPR057220">
    <property type="entry name" value="DUF7898"/>
</dbReference>
<dbReference type="FunFam" id="1.10.3380.20:FF:000005">
    <property type="entry name" value="DNA-directed DNA polymerase theta, putative"/>
    <property type="match status" value="1"/>
</dbReference>
<dbReference type="InterPro" id="IPR014001">
    <property type="entry name" value="Helicase_ATP-bd"/>
</dbReference>
<dbReference type="Gene3D" id="1.10.3380.20">
    <property type="match status" value="1"/>
</dbReference>
<dbReference type="Pfam" id="PF21099">
    <property type="entry name" value="POLQ_helical"/>
    <property type="match status" value="1"/>
</dbReference>
<evidence type="ECO:0000256" key="2">
    <source>
        <dbReference type="ARBA" id="ARBA00022801"/>
    </source>
</evidence>
<dbReference type="GO" id="GO:0043138">
    <property type="term" value="F:3'-5' DNA helicase activity"/>
    <property type="evidence" value="ECO:0007669"/>
    <property type="project" value="UniProtKB-EC"/>
</dbReference>
<dbReference type="Pfam" id="PF25453">
    <property type="entry name" value="DUF7898"/>
    <property type="match status" value="1"/>
</dbReference>
<keyword evidence="4" id="KW-0067">ATP-binding</keyword>
<dbReference type="SMART" id="SM00487">
    <property type="entry name" value="DEXDc"/>
    <property type="match status" value="1"/>
</dbReference>
<dbReference type="Proteomes" id="UP000594364">
    <property type="component" value="Chromosome 3"/>
</dbReference>
<dbReference type="Pfam" id="PF00271">
    <property type="entry name" value="Helicase_C"/>
    <property type="match status" value="1"/>
</dbReference>
<evidence type="ECO:0000313" key="10">
    <source>
        <dbReference type="Proteomes" id="UP000594364"/>
    </source>
</evidence>
<reference evidence="9 10" key="1">
    <citation type="journal article" date="2018" name="PLoS Genet.">
        <title>Repeat elements organise 3D genome structure and mediate transcription in the filamentous fungus Epichloe festucae.</title>
        <authorList>
            <person name="Winter D.J."/>
            <person name="Ganley A.R.D."/>
            <person name="Young C.A."/>
            <person name="Liachko I."/>
            <person name="Schardl C.L."/>
            <person name="Dupont P.Y."/>
            <person name="Berry D."/>
            <person name="Ram A."/>
            <person name="Scott B."/>
            <person name="Cox M.P."/>
        </authorList>
    </citation>
    <scope>NUCLEOTIDE SEQUENCE [LARGE SCALE GENOMIC DNA]</scope>
    <source>
        <strain evidence="9 10">Fl1</strain>
    </source>
</reference>
<dbReference type="Gene3D" id="3.40.50.300">
    <property type="entry name" value="P-loop containing nucleotide triphosphate hydrolases"/>
    <property type="match status" value="2"/>
</dbReference>
<proteinExistence type="predicted"/>
<dbReference type="PROSITE" id="PS51194">
    <property type="entry name" value="HELICASE_CTER"/>
    <property type="match status" value="1"/>
</dbReference>
<organism evidence="9 10">
    <name type="scientific">Epichloe festucae (strain Fl1)</name>
    <dbReference type="NCBI Taxonomy" id="877507"/>
    <lineage>
        <taxon>Eukaryota</taxon>
        <taxon>Fungi</taxon>
        <taxon>Dikarya</taxon>
        <taxon>Ascomycota</taxon>
        <taxon>Pezizomycotina</taxon>
        <taxon>Sordariomycetes</taxon>
        <taxon>Hypocreomycetidae</taxon>
        <taxon>Hypocreales</taxon>
        <taxon>Clavicipitaceae</taxon>
        <taxon>Epichloe</taxon>
    </lineage>
</organism>
<dbReference type="PROSITE" id="PS51192">
    <property type="entry name" value="HELICASE_ATP_BIND_1"/>
    <property type="match status" value="1"/>
</dbReference>
<evidence type="ECO:0000256" key="3">
    <source>
        <dbReference type="ARBA" id="ARBA00022806"/>
    </source>
</evidence>
<dbReference type="SUPFAM" id="SSF158702">
    <property type="entry name" value="Sec63 N-terminal domain-like"/>
    <property type="match status" value="1"/>
</dbReference>
<dbReference type="Pfam" id="PF20470">
    <property type="entry name" value="HTH_61"/>
    <property type="match status" value="1"/>
</dbReference>
<dbReference type="OrthoDB" id="2320933at2759"/>
<keyword evidence="3" id="KW-0347">Helicase</keyword>
<keyword evidence="2" id="KW-0378">Hydrolase</keyword>
<feature type="compositionally biased region" description="Polar residues" evidence="6">
    <location>
        <begin position="22"/>
        <end position="54"/>
    </location>
</feature>
<dbReference type="GO" id="GO:0005524">
    <property type="term" value="F:ATP binding"/>
    <property type="evidence" value="ECO:0007669"/>
    <property type="project" value="UniProtKB-KW"/>
</dbReference>
<gene>
    <name evidence="9" type="ORF">C2857_005564</name>
</gene>
<evidence type="ECO:0000313" key="9">
    <source>
        <dbReference type="EMBL" id="QPH01364.1"/>
    </source>
</evidence>
<dbReference type="Pfam" id="PF00270">
    <property type="entry name" value="DEAD"/>
    <property type="match status" value="1"/>
</dbReference>
<dbReference type="AlphaFoldDB" id="A0A7S9KSV7"/>
<dbReference type="InterPro" id="IPR050474">
    <property type="entry name" value="Hel308_SKI2-like"/>
</dbReference>
<feature type="domain" description="Helicase C-terminal" evidence="8">
    <location>
        <begin position="398"/>
        <end position="608"/>
    </location>
</feature>
<evidence type="ECO:0000259" key="8">
    <source>
        <dbReference type="PROSITE" id="PS51194"/>
    </source>
</evidence>
<evidence type="ECO:0000256" key="1">
    <source>
        <dbReference type="ARBA" id="ARBA00022741"/>
    </source>
</evidence>
<protein>
    <submittedName>
        <fullName evidence="9">Uncharacterized protein</fullName>
    </submittedName>
</protein>
<dbReference type="InterPro" id="IPR001650">
    <property type="entry name" value="Helicase_C-like"/>
</dbReference>
<dbReference type="PANTHER" id="PTHR47961:SF6">
    <property type="entry name" value="DNA-DIRECTED DNA POLYMERASE"/>
    <property type="match status" value="1"/>
</dbReference>
<name>A0A7S9KSV7_EPIFF</name>
<feature type="region of interest" description="Disordered" evidence="6">
    <location>
        <begin position="19"/>
        <end position="54"/>
    </location>
</feature>
<keyword evidence="10" id="KW-1185">Reference proteome</keyword>
<dbReference type="CDD" id="cd18026">
    <property type="entry name" value="DEXHc_POLQ-like"/>
    <property type="match status" value="1"/>
</dbReference>
<evidence type="ECO:0000256" key="5">
    <source>
        <dbReference type="ARBA" id="ARBA00048988"/>
    </source>
</evidence>
<evidence type="ECO:0000256" key="6">
    <source>
        <dbReference type="SAM" id="MobiDB-lite"/>
    </source>
</evidence>
<dbReference type="InterPro" id="IPR011545">
    <property type="entry name" value="DEAD/DEAH_box_helicase_dom"/>
</dbReference>
<keyword evidence="1" id="KW-0547">Nucleotide-binding</keyword>
<comment type="catalytic activity">
    <reaction evidence="5">
        <text>ATP + H2O = ADP + phosphate + H(+)</text>
        <dbReference type="Rhea" id="RHEA:13065"/>
        <dbReference type="ChEBI" id="CHEBI:15377"/>
        <dbReference type="ChEBI" id="CHEBI:15378"/>
        <dbReference type="ChEBI" id="CHEBI:30616"/>
        <dbReference type="ChEBI" id="CHEBI:43474"/>
        <dbReference type="ChEBI" id="CHEBI:456216"/>
        <dbReference type="EC" id="5.6.2.4"/>
    </reaction>
</comment>
<evidence type="ECO:0000259" key="7">
    <source>
        <dbReference type="PROSITE" id="PS51192"/>
    </source>
</evidence>
<dbReference type="GO" id="GO:0016787">
    <property type="term" value="F:hydrolase activity"/>
    <property type="evidence" value="ECO:0007669"/>
    <property type="project" value="UniProtKB-KW"/>
</dbReference>
<accession>A0A7S9KSV7</accession>